<evidence type="ECO:0000313" key="5">
    <source>
        <dbReference type="Proteomes" id="UP000703269"/>
    </source>
</evidence>
<proteinExistence type="inferred from homology"/>
<accession>A0A9P3GMJ8</accession>
<comment type="similarity">
    <text evidence="1">Belongs to the Glu/Leu/Phe/Val dehydrogenases family.</text>
</comment>
<dbReference type="GO" id="GO:0005829">
    <property type="term" value="C:cytosol"/>
    <property type="evidence" value="ECO:0007669"/>
    <property type="project" value="TreeGrafter"/>
</dbReference>
<comment type="caution">
    <text evidence="4">The sequence shown here is derived from an EMBL/GenBank/DDBJ whole genome shotgun (WGS) entry which is preliminary data.</text>
</comment>
<keyword evidence="5" id="KW-1185">Reference proteome</keyword>
<evidence type="ECO:0000259" key="3">
    <source>
        <dbReference type="Pfam" id="PF02812"/>
    </source>
</evidence>
<dbReference type="Gene3D" id="3.40.50.10860">
    <property type="entry name" value="Leucine Dehydrogenase, chain A, domain 1"/>
    <property type="match status" value="1"/>
</dbReference>
<dbReference type="GO" id="GO:0006537">
    <property type="term" value="P:glutamate biosynthetic process"/>
    <property type="evidence" value="ECO:0007669"/>
    <property type="project" value="TreeGrafter"/>
</dbReference>
<dbReference type="GO" id="GO:0004354">
    <property type="term" value="F:glutamate dehydrogenase (NADP+) activity"/>
    <property type="evidence" value="ECO:0007669"/>
    <property type="project" value="TreeGrafter"/>
</dbReference>
<dbReference type="SUPFAM" id="SSF53223">
    <property type="entry name" value="Aminoacid dehydrogenase-like, N-terminal domain"/>
    <property type="match status" value="1"/>
</dbReference>
<dbReference type="Pfam" id="PF02812">
    <property type="entry name" value="ELFV_dehydrog_N"/>
    <property type="match status" value="1"/>
</dbReference>
<dbReference type="Proteomes" id="UP000703269">
    <property type="component" value="Unassembled WGS sequence"/>
</dbReference>
<evidence type="ECO:0000256" key="1">
    <source>
        <dbReference type="ARBA" id="ARBA00006382"/>
    </source>
</evidence>
<dbReference type="InterPro" id="IPR050724">
    <property type="entry name" value="Glu_Leu_Phe_Val_DH"/>
</dbReference>
<gene>
    <name evidence="4" type="ORF">PsYK624_123770</name>
</gene>
<dbReference type="Gene3D" id="1.10.285.10">
    <property type="entry name" value="Glutamate Dehydrogenase, chain A, domain 3"/>
    <property type="match status" value="1"/>
</dbReference>
<sequence length="144" mass="15822">MSTSFTKSLEAKPEYKEALEIVQIPERVIQFRVVWEDDNREPQVNRVYCVQYNSALGPYKAGSICTPLSTSRSSSSSALSRPSITRSVELGATVLSLSDSKGWLLTTDAAGYTKADIEAIMELKARSGALESLVKDTFFAGRFT</sequence>
<dbReference type="OrthoDB" id="6718861at2759"/>
<evidence type="ECO:0000256" key="2">
    <source>
        <dbReference type="ARBA" id="ARBA00023002"/>
    </source>
</evidence>
<name>A0A9P3GMJ8_9APHY</name>
<feature type="domain" description="Glutamate/phenylalanine/leucine/valine/L-tryptophan dehydrogenase dimerisation" evidence="3">
    <location>
        <begin position="25"/>
        <end position="80"/>
    </location>
</feature>
<dbReference type="EMBL" id="BPQB01000056">
    <property type="protein sequence ID" value="GJE96184.1"/>
    <property type="molecule type" value="Genomic_DNA"/>
</dbReference>
<evidence type="ECO:0000313" key="4">
    <source>
        <dbReference type="EMBL" id="GJE96184.1"/>
    </source>
</evidence>
<dbReference type="PANTHER" id="PTHR43571">
    <property type="entry name" value="NADP-SPECIFIC GLUTAMATE DEHYDROGENASE 1-RELATED"/>
    <property type="match status" value="1"/>
</dbReference>
<reference evidence="4 5" key="1">
    <citation type="submission" date="2021-08" db="EMBL/GenBank/DDBJ databases">
        <title>Draft Genome Sequence of Phanerochaete sordida strain YK-624.</title>
        <authorList>
            <person name="Mori T."/>
            <person name="Dohra H."/>
            <person name="Suzuki T."/>
            <person name="Kawagishi H."/>
            <person name="Hirai H."/>
        </authorList>
    </citation>
    <scope>NUCLEOTIDE SEQUENCE [LARGE SCALE GENOMIC DNA]</scope>
    <source>
        <strain evidence="4 5">YK-624</strain>
    </source>
</reference>
<dbReference type="InterPro" id="IPR006097">
    <property type="entry name" value="Glu/Leu/Phe/Val/Trp_DH_dimer"/>
</dbReference>
<dbReference type="InterPro" id="IPR046346">
    <property type="entry name" value="Aminoacid_DH-like_N_sf"/>
</dbReference>
<dbReference type="PANTHER" id="PTHR43571:SF1">
    <property type="entry name" value="NADP-SPECIFIC GLUTAMATE DEHYDROGENASE 1-RELATED"/>
    <property type="match status" value="1"/>
</dbReference>
<keyword evidence="2" id="KW-0560">Oxidoreductase</keyword>
<organism evidence="4 5">
    <name type="scientific">Phanerochaete sordida</name>
    <dbReference type="NCBI Taxonomy" id="48140"/>
    <lineage>
        <taxon>Eukaryota</taxon>
        <taxon>Fungi</taxon>
        <taxon>Dikarya</taxon>
        <taxon>Basidiomycota</taxon>
        <taxon>Agaricomycotina</taxon>
        <taxon>Agaricomycetes</taxon>
        <taxon>Polyporales</taxon>
        <taxon>Phanerochaetaceae</taxon>
        <taxon>Phanerochaete</taxon>
    </lineage>
</organism>
<protein>
    <recommendedName>
        <fullName evidence="3">Glutamate/phenylalanine/leucine/valine/L-tryptophan dehydrogenase dimerisation domain-containing protein</fullName>
    </recommendedName>
</protein>
<dbReference type="AlphaFoldDB" id="A0A9P3GMJ8"/>